<feature type="transmembrane region" description="Helical" evidence="2">
    <location>
        <begin position="6"/>
        <end position="25"/>
    </location>
</feature>
<keyword evidence="2" id="KW-0472">Membrane</keyword>
<dbReference type="EMBL" id="CP034160">
    <property type="protein sequence ID" value="AZI55174.1"/>
    <property type="molecule type" value="Genomic_DNA"/>
</dbReference>
<evidence type="ECO:0000256" key="2">
    <source>
        <dbReference type="SAM" id="Phobius"/>
    </source>
</evidence>
<feature type="region of interest" description="Disordered" evidence="1">
    <location>
        <begin position="64"/>
        <end position="88"/>
    </location>
</feature>
<accession>A0A3G8ZKY2</accession>
<dbReference type="RefSeq" id="WP_124986296.1">
    <property type="nucleotide sequence ID" value="NZ_CP034160.1"/>
</dbReference>
<keyword evidence="2" id="KW-0812">Transmembrane</keyword>
<dbReference type="AlphaFoldDB" id="A0A3G8ZKY2"/>
<keyword evidence="2" id="KW-1133">Transmembrane helix</keyword>
<evidence type="ECO:0000313" key="3">
    <source>
        <dbReference type="EMBL" id="AZI55174.1"/>
    </source>
</evidence>
<name>A0A3G8ZKY2_9FLAO</name>
<sequence>MGKVILITGILYILYYAGNLVYDLFIKKPIVVTNQNEGELISLGSIMEIEPEPVKNIREEEVEDLDTPNSYQLDDEELLLSGNDQNNHKDRYEEENEIEYFSNADNQKPNTQDLNPQTEETKTLEEKETKQSFLSKIGSAIGISEKETTPKSKEIIPAKLSDEAFRNFFEKANSHIVIGNDNGQNFYKSSLVY</sequence>
<dbReference type="KEGG" id="eva:EIB75_07925"/>
<gene>
    <name evidence="3" type="ORF">EIB75_07925</name>
</gene>
<reference evidence="4" key="1">
    <citation type="submission" date="2018-11" db="EMBL/GenBank/DDBJ databases">
        <title>Proposal to divide the Flavobacteriaceae and reorganize its genera based on Amino Acid Identity values calculated from whole genome sequences.</title>
        <authorList>
            <person name="Nicholson A.C."/>
            <person name="Gulvik C.A."/>
            <person name="Whitney A.M."/>
            <person name="Sheth M."/>
            <person name="Batra D."/>
            <person name="Pryor J."/>
            <person name="Bernardet J.-F."/>
            <person name="Hugo C."/>
            <person name="Kampfer P."/>
            <person name="Newman J.D."/>
            <person name="McQuiston J.R."/>
        </authorList>
    </citation>
    <scope>NUCLEOTIDE SEQUENCE [LARGE SCALE GENOMIC DNA]</scope>
    <source>
        <strain evidence="4">H6466</strain>
    </source>
</reference>
<evidence type="ECO:0000313" key="4">
    <source>
        <dbReference type="Proteomes" id="UP000272316"/>
    </source>
</evidence>
<proteinExistence type="predicted"/>
<organism evidence="3 4">
    <name type="scientific">Epilithonimonas vandammei</name>
    <dbReference type="NCBI Taxonomy" id="2487072"/>
    <lineage>
        <taxon>Bacteria</taxon>
        <taxon>Pseudomonadati</taxon>
        <taxon>Bacteroidota</taxon>
        <taxon>Flavobacteriia</taxon>
        <taxon>Flavobacteriales</taxon>
        <taxon>Weeksellaceae</taxon>
        <taxon>Chryseobacterium group</taxon>
        <taxon>Epilithonimonas</taxon>
    </lineage>
</organism>
<dbReference type="Proteomes" id="UP000272316">
    <property type="component" value="Chromosome"/>
</dbReference>
<evidence type="ECO:0000256" key="1">
    <source>
        <dbReference type="SAM" id="MobiDB-lite"/>
    </source>
</evidence>
<protein>
    <submittedName>
        <fullName evidence="3">Uncharacterized protein</fullName>
    </submittedName>
</protein>